<dbReference type="EMBL" id="JAEPQZ010000017">
    <property type="protein sequence ID" value="KAG2172441.1"/>
    <property type="molecule type" value="Genomic_DNA"/>
</dbReference>
<dbReference type="Proteomes" id="UP000654370">
    <property type="component" value="Unassembled WGS sequence"/>
</dbReference>
<reference evidence="1" key="1">
    <citation type="submission" date="2020-12" db="EMBL/GenBank/DDBJ databases">
        <title>Metabolic potential, ecology and presence of endohyphal bacteria is reflected in genomic diversity of Mucoromycotina.</title>
        <authorList>
            <person name="Muszewska A."/>
            <person name="Okrasinska A."/>
            <person name="Steczkiewicz K."/>
            <person name="Drgas O."/>
            <person name="Orlowska M."/>
            <person name="Perlinska-Lenart U."/>
            <person name="Aleksandrzak-Piekarczyk T."/>
            <person name="Szatraj K."/>
            <person name="Zielenkiewicz U."/>
            <person name="Pilsyk S."/>
            <person name="Malc E."/>
            <person name="Mieczkowski P."/>
            <person name="Kruszewska J.S."/>
            <person name="Biernat P."/>
            <person name="Pawlowska J."/>
        </authorList>
    </citation>
    <scope>NUCLEOTIDE SEQUENCE</scope>
    <source>
        <strain evidence="1">WA0000067209</strain>
    </source>
</reference>
<organism evidence="1 2">
    <name type="scientific">Mortierella isabellina</name>
    <name type="common">Filamentous fungus</name>
    <name type="synonym">Umbelopsis isabellina</name>
    <dbReference type="NCBI Taxonomy" id="91625"/>
    <lineage>
        <taxon>Eukaryota</taxon>
        <taxon>Fungi</taxon>
        <taxon>Fungi incertae sedis</taxon>
        <taxon>Mucoromycota</taxon>
        <taxon>Mucoromycotina</taxon>
        <taxon>Umbelopsidomycetes</taxon>
        <taxon>Umbelopsidales</taxon>
        <taxon>Umbelopsidaceae</taxon>
        <taxon>Umbelopsis</taxon>
    </lineage>
</organism>
<dbReference type="AlphaFoldDB" id="A0A8H7PFM8"/>
<evidence type="ECO:0000313" key="2">
    <source>
        <dbReference type="Proteomes" id="UP000654370"/>
    </source>
</evidence>
<proteinExistence type="predicted"/>
<evidence type="ECO:0000313" key="1">
    <source>
        <dbReference type="EMBL" id="KAG2172441.1"/>
    </source>
</evidence>
<protein>
    <submittedName>
        <fullName evidence="1">Uncharacterized protein</fullName>
    </submittedName>
</protein>
<accession>A0A8H7PFM8</accession>
<name>A0A8H7PFM8_MORIS</name>
<keyword evidence="2" id="KW-1185">Reference proteome</keyword>
<gene>
    <name evidence="1" type="ORF">INT43_004983</name>
</gene>
<comment type="caution">
    <text evidence="1">The sequence shown here is derived from an EMBL/GenBank/DDBJ whole genome shotgun (WGS) entry which is preliminary data.</text>
</comment>
<sequence>MKRMTQTEIADAILDAVVELGVSEPPTGYWKITHYAFPDTSDGPGHHWIEAEPLTGPGGDFDGTVYLKAHLGSTVTDGDFGIINTKITVSTNSGSKTGATVIDSGETSGHVSMITMGQSMGEVLNDNFKDGANYVKYNTANNCQGFSACQFDKIANQYFKKVDVGCLD</sequence>